<dbReference type="InterPro" id="IPR001958">
    <property type="entry name" value="Tet-R_TetA/multi-R_MdtG-like"/>
</dbReference>
<protein>
    <recommendedName>
        <fullName evidence="9">Major facilitator superfamily (MFS) profile domain-containing protein</fullName>
    </recommendedName>
</protein>
<dbReference type="InterPro" id="IPR020846">
    <property type="entry name" value="MFS_dom"/>
</dbReference>
<evidence type="ECO:0000313" key="11">
    <source>
        <dbReference type="Proteomes" id="UP000215215"/>
    </source>
</evidence>
<keyword evidence="7 8" id="KW-0472">Membrane</keyword>
<dbReference type="SUPFAM" id="SSF103473">
    <property type="entry name" value="MFS general substrate transporter"/>
    <property type="match status" value="1"/>
</dbReference>
<accession>A0A235BRL1</accession>
<dbReference type="GO" id="GO:0005886">
    <property type="term" value="C:plasma membrane"/>
    <property type="evidence" value="ECO:0007669"/>
    <property type="project" value="UniProtKB-SubCell"/>
</dbReference>
<evidence type="ECO:0000256" key="4">
    <source>
        <dbReference type="ARBA" id="ARBA00022475"/>
    </source>
</evidence>
<feature type="transmembrane region" description="Helical" evidence="8">
    <location>
        <begin position="273"/>
        <end position="291"/>
    </location>
</feature>
<feature type="transmembrane region" description="Helical" evidence="8">
    <location>
        <begin position="102"/>
        <end position="119"/>
    </location>
</feature>
<keyword evidence="4" id="KW-1003">Cell membrane</keyword>
<sequence length="388" mass="41525">MRSKKTIFFILSLSIFSSMLGVGVISPLLPTYVKTLGATGIQLGVIFAGFSIARAISMPVIGKASDLYGRKIFICTGLFIYTLMSIGYALSKTAFQLGTVRFLQGFAAGMIMPIATAYIGDMAPKGKEGTYMGYFYVAFFLGFGIGPLLGGFVSDYFGMKTAFFTMGGFNFIAFILAFSLLPGAEIHRQGDKAHISYITMTRESELIKGLFTFRFTNALARGIFACFLPIFAGIKLGLPGSEIGILISTSFLLNGIFQAPGGRLADRFSRRRLVVLGIIVDILCLSLIPLTNSFGQLLSICIVSSTARAICLPSATAMIAGEGKKYGMGSSMGIFNMALSLGMACGPLIGGLVSDSIGVKFTFYFAAGVELVGILLFAFFTATKMDRR</sequence>
<dbReference type="InterPro" id="IPR011701">
    <property type="entry name" value="MFS"/>
</dbReference>
<name>A0A235BRL1_UNCW3</name>
<comment type="subcellular location">
    <subcellularLocation>
        <location evidence="1">Cell membrane</location>
        <topology evidence="1">Multi-pass membrane protein</topology>
    </subcellularLocation>
</comment>
<dbReference type="Proteomes" id="UP000215215">
    <property type="component" value="Unassembled WGS sequence"/>
</dbReference>
<dbReference type="CDD" id="cd17325">
    <property type="entry name" value="MFS_MdtG_SLC18_like"/>
    <property type="match status" value="1"/>
</dbReference>
<evidence type="ECO:0000256" key="2">
    <source>
        <dbReference type="ARBA" id="ARBA00007520"/>
    </source>
</evidence>
<evidence type="ECO:0000256" key="5">
    <source>
        <dbReference type="ARBA" id="ARBA00022692"/>
    </source>
</evidence>
<evidence type="ECO:0000256" key="8">
    <source>
        <dbReference type="SAM" id="Phobius"/>
    </source>
</evidence>
<keyword evidence="3" id="KW-0813">Transport</keyword>
<evidence type="ECO:0000256" key="6">
    <source>
        <dbReference type="ARBA" id="ARBA00022989"/>
    </source>
</evidence>
<feature type="transmembrane region" description="Helical" evidence="8">
    <location>
        <begin position="218"/>
        <end position="237"/>
    </location>
</feature>
<feature type="transmembrane region" description="Helical" evidence="8">
    <location>
        <begin position="162"/>
        <end position="181"/>
    </location>
</feature>
<comment type="similarity">
    <text evidence="2">Belongs to the major facilitator superfamily. TCR/Tet family.</text>
</comment>
<dbReference type="PROSITE" id="PS00216">
    <property type="entry name" value="SUGAR_TRANSPORT_1"/>
    <property type="match status" value="1"/>
</dbReference>
<proteinExistence type="inferred from homology"/>
<feature type="domain" description="Major facilitator superfamily (MFS) profile" evidence="9">
    <location>
        <begin position="7"/>
        <end position="385"/>
    </location>
</feature>
<keyword evidence="6 8" id="KW-1133">Transmembrane helix</keyword>
<feature type="transmembrane region" description="Helical" evidence="8">
    <location>
        <begin position="361"/>
        <end position="382"/>
    </location>
</feature>
<evidence type="ECO:0000256" key="3">
    <source>
        <dbReference type="ARBA" id="ARBA00022448"/>
    </source>
</evidence>
<organism evidence="10 11">
    <name type="scientific">candidate division WOR-3 bacterium JGI_Cruoil_03_44_89</name>
    <dbReference type="NCBI Taxonomy" id="1973748"/>
    <lineage>
        <taxon>Bacteria</taxon>
        <taxon>Bacteria division WOR-3</taxon>
    </lineage>
</organism>
<reference evidence="10 11" key="1">
    <citation type="submission" date="2017-07" db="EMBL/GenBank/DDBJ databases">
        <title>Recovery of genomes from metagenomes via a dereplication, aggregation, and scoring strategy.</title>
        <authorList>
            <person name="Sieber C.M."/>
            <person name="Probst A.J."/>
            <person name="Sharrar A."/>
            <person name="Thomas B.C."/>
            <person name="Hess M."/>
            <person name="Tringe S.G."/>
            <person name="Banfield J.F."/>
        </authorList>
    </citation>
    <scope>NUCLEOTIDE SEQUENCE [LARGE SCALE GENOMIC DNA]</scope>
    <source>
        <strain evidence="10">JGI_Cruoil_03_44_89</strain>
    </source>
</reference>
<dbReference type="PRINTS" id="PR01035">
    <property type="entry name" value="TCRTETA"/>
</dbReference>
<evidence type="ECO:0000313" key="10">
    <source>
        <dbReference type="EMBL" id="OYD14832.1"/>
    </source>
</evidence>
<gene>
    <name evidence="10" type="ORF">CH333_07140</name>
</gene>
<dbReference type="AlphaFoldDB" id="A0A235BRL1"/>
<feature type="transmembrane region" description="Helical" evidence="8">
    <location>
        <begin position="131"/>
        <end position="150"/>
    </location>
</feature>
<dbReference type="PROSITE" id="PS50850">
    <property type="entry name" value="MFS"/>
    <property type="match status" value="1"/>
</dbReference>
<dbReference type="Pfam" id="PF07690">
    <property type="entry name" value="MFS_1"/>
    <property type="match status" value="2"/>
</dbReference>
<feature type="transmembrane region" description="Helical" evidence="8">
    <location>
        <begin position="72"/>
        <end position="90"/>
    </location>
</feature>
<dbReference type="PANTHER" id="PTHR23517">
    <property type="entry name" value="RESISTANCE PROTEIN MDTM, PUTATIVE-RELATED-RELATED"/>
    <property type="match status" value="1"/>
</dbReference>
<evidence type="ECO:0000256" key="1">
    <source>
        <dbReference type="ARBA" id="ARBA00004651"/>
    </source>
</evidence>
<dbReference type="InterPro" id="IPR005829">
    <property type="entry name" value="Sugar_transporter_CS"/>
</dbReference>
<evidence type="ECO:0000259" key="9">
    <source>
        <dbReference type="PROSITE" id="PS50850"/>
    </source>
</evidence>
<feature type="transmembrane region" description="Helical" evidence="8">
    <location>
        <begin position="41"/>
        <end position="60"/>
    </location>
</feature>
<dbReference type="InterPro" id="IPR036259">
    <property type="entry name" value="MFS_trans_sf"/>
</dbReference>
<dbReference type="InterPro" id="IPR050171">
    <property type="entry name" value="MFS_Transporters"/>
</dbReference>
<feature type="transmembrane region" description="Helical" evidence="8">
    <location>
        <begin position="332"/>
        <end position="349"/>
    </location>
</feature>
<comment type="caution">
    <text evidence="10">The sequence shown here is derived from an EMBL/GenBank/DDBJ whole genome shotgun (WGS) entry which is preliminary data.</text>
</comment>
<feature type="transmembrane region" description="Helical" evidence="8">
    <location>
        <begin position="243"/>
        <end position="261"/>
    </location>
</feature>
<dbReference type="EMBL" id="NOZQ01000156">
    <property type="protein sequence ID" value="OYD14832.1"/>
    <property type="molecule type" value="Genomic_DNA"/>
</dbReference>
<feature type="transmembrane region" description="Helical" evidence="8">
    <location>
        <begin position="7"/>
        <end position="29"/>
    </location>
</feature>
<dbReference type="GO" id="GO:0022857">
    <property type="term" value="F:transmembrane transporter activity"/>
    <property type="evidence" value="ECO:0007669"/>
    <property type="project" value="InterPro"/>
</dbReference>
<keyword evidence="5 8" id="KW-0812">Transmembrane</keyword>
<dbReference type="Gene3D" id="1.20.1250.20">
    <property type="entry name" value="MFS general substrate transporter like domains"/>
    <property type="match status" value="2"/>
</dbReference>
<evidence type="ECO:0000256" key="7">
    <source>
        <dbReference type="ARBA" id="ARBA00023136"/>
    </source>
</evidence>